<protein>
    <recommendedName>
        <fullName evidence="3">EthD domain-containing protein</fullName>
    </recommendedName>
</protein>
<name>A0A318H8I9_9MYCO</name>
<reference evidence="1 2" key="2">
    <citation type="submission" date="2018-06" db="EMBL/GenBank/DDBJ databases">
        <title>Sequencing of bacterial isolates from soil warming experiment in Harvard Forest, Massachusetts, USA.</title>
        <authorList>
            <person name="Deangelis K.PhD."/>
        </authorList>
    </citation>
    <scope>NUCLEOTIDE SEQUENCE [LARGE SCALE GENOMIC DNA]</scope>
    <source>
        <strain evidence="1 2">GAS496</strain>
    </source>
</reference>
<accession>A0A318H8I9</accession>
<dbReference type="Gene3D" id="3.30.70.100">
    <property type="match status" value="1"/>
</dbReference>
<reference evidence="2" key="1">
    <citation type="submission" date="2018-05" db="EMBL/GenBank/DDBJ databases">
        <authorList>
            <person name="Deangelis K."/>
            <person name="Huntemann M."/>
            <person name="Clum A."/>
            <person name="Pillay M."/>
            <person name="Palaniappan K."/>
            <person name="Varghese N."/>
            <person name="Mikhailova N."/>
            <person name="Stamatis D."/>
            <person name="Reddy T."/>
            <person name="Daum C."/>
            <person name="Shapiro N."/>
            <person name="Ivanova N."/>
            <person name="Kyrpides N."/>
            <person name="Woyke T."/>
        </authorList>
    </citation>
    <scope>NUCLEOTIDE SEQUENCE [LARGE SCALE GENOMIC DNA]</scope>
    <source>
        <strain evidence="2">GAS496</strain>
    </source>
</reference>
<dbReference type="RefSeq" id="WP_146221073.1">
    <property type="nucleotide sequence ID" value="NZ_QJJU01000027.1"/>
</dbReference>
<dbReference type="AlphaFoldDB" id="A0A318H8I9"/>
<evidence type="ECO:0000313" key="2">
    <source>
        <dbReference type="Proteomes" id="UP000247781"/>
    </source>
</evidence>
<sequence length="259" mass="28506">MEKVVYVATRSADDAAPDAAAILTDAREVFAANRFRGVSVHLPRRDVEVERDRVRGTVLTQMSGGAAVPRLVAVVSLWVDCADDLLGAEQFLAGFSHEVSGYAVTEAVSRWWAGPDGPPTQGVNAVTLMRRNPAMTQDQFLRHWAQVHMPISLRYHPQWRYIRNAVVRTVVGDKERAPHAIAEEGFATPGDLIDPMKFYGVTDGTDETLAANKKIVFEDVPVFLDVSATATFVTEEHVIRSAWTPYAVCDVRERAAATS</sequence>
<proteinExistence type="predicted"/>
<dbReference type="InterPro" id="IPR011008">
    <property type="entry name" value="Dimeric_a/b-barrel"/>
</dbReference>
<dbReference type="EMBL" id="QJJU01000027">
    <property type="protein sequence ID" value="PXX01636.1"/>
    <property type="molecule type" value="Genomic_DNA"/>
</dbReference>
<evidence type="ECO:0000313" key="1">
    <source>
        <dbReference type="EMBL" id="PXX01636.1"/>
    </source>
</evidence>
<keyword evidence="2" id="KW-1185">Reference proteome</keyword>
<dbReference type="SUPFAM" id="SSF54909">
    <property type="entry name" value="Dimeric alpha+beta barrel"/>
    <property type="match status" value="1"/>
</dbReference>
<dbReference type="OrthoDB" id="3535638at2"/>
<dbReference type="Proteomes" id="UP000247781">
    <property type="component" value="Unassembled WGS sequence"/>
</dbReference>
<organism evidence="1 2">
    <name type="scientific">Mycolicibacterium moriokaense</name>
    <dbReference type="NCBI Taxonomy" id="39691"/>
    <lineage>
        <taxon>Bacteria</taxon>
        <taxon>Bacillati</taxon>
        <taxon>Actinomycetota</taxon>
        <taxon>Actinomycetes</taxon>
        <taxon>Mycobacteriales</taxon>
        <taxon>Mycobacteriaceae</taxon>
        <taxon>Mycolicibacterium</taxon>
    </lineage>
</organism>
<gene>
    <name evidence="1" type="ORF">C8E89_12730</name>
</gene>
<comment type="caution">
    <text evidence="1">The sequence shown here is derived from an EMBL/GenBank/DDBJ whole genome shotgun (WGS) entry which is preliminary data.</text>
</comment>
<evidence type="ECO:0008006" key="3">
    <source>
        <dbReference type="Google" id="ProtNLM"/>
    </source>
</evidence>